<dbReference type="InterPro" id="IPR005471">
    <property type="entry name" value="Tscrpt_reg_IclR_N"/>
</dbReference>
<comment type="caution">
    <text evidence="2">The sequence shown here is derived from an EMBL/GenBank/DDBJ whole genome shotgun (WGS) entry which is preliminary data.</text>
</comment>
<dbReference type="PRINTS" id="PR00598">
    <property type="entry name" value="HTHMARR"/>
</dbReference>
<dbReference type="InterPro" id="IPR039422">
    <property type="entry name" value="MarR/SlyA-like"/>
</dbReference>
<dbReference type="Pfam" id="PF09339">
    <property type="entry name" value="HTH_IclR"/>
    <property type="match status" value="1"/>
</dbReference>
<evidence type="ECO:0000313" key="3">
    <source>
        <dbReference type="Proteomes" id="UP001500967"/>
    </source>
</evidence>
<dbReference type="Gene3D" id="1.10.10.10">
    <property type="entry name" value="Winged helix-like DNA-binding domain superfamily/Winged helix DNA-binding domain"/>
    <property type="match status" value="1"/>
</dbReference>
<evidence type="ECO:0000259" key="1">
    <source>
        <dbReference type="Pfam" id="PF09339"/>
    </source>
</evidence>
<feature type="domain" description="HTH iclR-type" evidence="1">
    <location>
        <begin position="26"/>
        <end position="66"/>
    </location>
</feature>
<accession>A0ABN0U3U8</accession>
<dbReference type="EMBL" id="BAAAGX010000009">
    <property type="protein sequence ID" value="GAA0237832.1"/>
    <property type="molecule type" value="Genomic_DNA"/>
</dbReference>
<dbReference type="InterPro" id="IPR000835">
    <property type="entry name" value="HTH_MarR-typ"/>
</dbReference>
<name>A0ABN0U3U8_9ACTN</name>
<dbReference type="PANTHER" id="PTHR33164">
    <property type="entry name" value="TRANSCRIPTIONAL REGULATOR, MARR FAMILY"/>
    <property type="match status" value="1"/>
</dbReference>
<dbReference type="PANTHER" id="PTHR33164:SF57">
    <property type="entry name" value="MARR-FAMILY TRANSCRIPTIONAL REGULATOR"/>
    <property type="match status" value="1"/>
</dbReference>
<dbReference type="InterPro" id="IPR036390">
    <property type="entry name" value="WH_DNA-bd_sf"/>
</dbReference>
<reference evidence="2 3" key="1">
    <citation type="journal article" date="2019" name="Int. J. Syst. Evol. Microbiol.">
        <title>The Global Catalogue of Microorganisms (GCM) 10K type strain sequencing project: providing services to taxonomists for standard genome sequencing and annotation.</title>
        <authorList>
            <consortium name="The Broad Institute Genomics Platform"/>
            <consortium name="The Broad Institute Genome Sequencing Center for Infectious Disease"/>
            <person name="Wu L."/>
            <person name="Ma J."/>
        </authorList>
    </citation>
    <scope>NUCLEOTIDE SEQUENCE [LARGE SCALE GENOMIC DNA]</scope>
    <source>
        <strain evidence="2 3">JCM 10425</strain>
    </source>
</reference>
<proteinExistence type="predicted"/>
<evidence type="ECO:0000313" key="2">
    <source>
        <dbReference type="EMBL" id="GAA0237832.1"/>
    </source>
</evidence>
<dbReference type="SUPFAM" id="SSF46785">
    <property type="entry name" value="Winged helix' DNA-binding domain"/>
    <property type="match status" value="1"/>
</dbReference>
<keyword evidence="3" id="KW-1185">Reference proteome</keyword>
<gene>
    <name evidence="2" type="ORF">GCM10009539_23880</name>
</gene>
<dbReference type="InterPro" id="IPR036388">
    <property type="entry name" value="WH-like_DNA-bd_sf"/>
</dbReference>
<dbReference type="Proteomes" id="UP001500967">
    <property type="component" value="Unassembled WGS sequence"/>
</dbReference>
<organism evidence="2 3">
    <name type="scientific">Cryptosporangium japonicum</name>
    <dbReference type="NCBI Taxonomy" id="80872"/>
    <lineage>
        <taxon>Bacteria</taxon>
        <taxon>Bacillati</taxon>
        <taxon>Actinomycetota</taxon>
        <taxon>Actinomycetes</taxon>
        <taxon>Cryptosporangiales</taxon>
        <taxon>Cryptosporangiaceae</taxon>
        <taxon>Cryptosporangium</taxon>
    </lineage>
</organism>
<protein>
    <submittedName>
        <fullName evidence="2">MarR family winged helix-turn-helix transcriptional regulator</fullName>
    </submittedName>
</protein>
<sequence>MFRLVRFWARRWARGPGAPQVVLTVEAVRAAGADAGVNDVARQLGLDQSGASRMVSAATGAGYLERARSTTDARRTVLRLTSAGEELLGGARGWQRETFDALTAHWPASDRERFAGYLKRLADEVGA</sequence>